<gene>
    <name evidence="3" type="ORF">SAMN05421879_1289</name>
</gene>
<dbReference type="AlphaFoldDB" id="A0A285VW73"/>
<evidence type="ECO:0008006" key="5">
    <source>
        <dbReference type="Google" id="ProtNLM"/>
    </source>
</evidence>
<feature type="chain" id="PRO_5039102427" description="PAP2 superfamily protein" evidence="2">
    <location>
        <begin position="34"/>
        <end position="452"/>
    </location>
</feature>
<feature type="region of interest" description="Disordered" evidence="1">
    <location>
        <begin position="337"/>
        <end position="359"/>
    </location>
</feature>
<dbReference type="InterPro" id="IPR006311">
    <property type="entry name" value="TAT_signal"/>
</dbReference>
<feature type="signal peptide" evidence="2">
    <location>
        <begin position="1"/>
        <end position="33"/>
    </location>
</feature>
<organism evidence="3 4">
    <name type="scientific">Ornithinimicrobium cerasi</name>
    <dbReference type="NCBI Taxonomy" id="2248773"/>
    <lineage>
        <taxon>Bacteria</taxon>
        <taxon>Bacillati</taxon>
        <taxon>Actinomycetota</taxon>
        <taxon>Actinomycetes</taxon>
        <taxon>Micrococcales</taxon>
        <taxon>Ornithinimicrobiaceae</taxon>
        <taxon>Ornithinimicrobium</taxon>
    </lineage>
</organism>
<evidence type="ECO:0000256" key="2">
    <source>
        <dbReference type="SAM" id="SignalP"/>
    </source>
</evidence>
<evidence type="ECO:0000313" key="4">
    <source>
        <dbReference type="Proteomes" id="UP000219688"/>
    </source>
</evidence>
<evidence type="ECO:0000313" key="3">
    <source>
        <dbReference type="EMBL" id="SOC58299.1"/>
    </source>
</evidence>
<dbReference type="InterPro" id="IPR052559">
    <property type="entry name" value="V-haloperoxidase"/>
</dbReference>
<reference evidence="4" key="1">
    <citation type="submission" date="2017-08" db="EMBL/GenBank/DDBJ databases">
        <authorList>
            <person name="Varghese N."/>
            <person name="Submissions S."/>
        </authorList>
    </citation>
    <scope>NUCLEOTIDE SEQUENCE [LARGE SCALE GENOMIC DNA]</scope>
    <source>
        <strain evidence="4">USBA17B2</strain>
    </source>
</reference>
<dbReference type="Proteomes" id="UP000219688">
    <property type="component" value="Unassembled WGS sequence"/>
</dbReference>
<dbReference type="InterPro" id="IPR036938">
    <property type="entry name" value="PAP2/HPO_sf"/>
</dbReference>
<dbReference type="PANTHER" id="PTHR34599:SF1">
    <property type="entry name" value="PHOSPHATIDIC ACID PHOSPHATASE TYPE 2_HALOPEROXIDASE DOMAIN-CONTAINING PROTEIN"/>
    <property type="match status" value="1"/>
</dbReference>
<evidence type="ECO:0000256" key="1">
    <source>
        <dbReference type="SAM" id="MobiDB-lite"/>
    </source>
</evidence>
<proteinExistence type="predicted"/>
<keyword evidence="2" id="KW-0732">Signal</keyword>
<dbReference type="EMBL" id="OBQK01000028">
    <property type="protein sequence ID" value="SOC58299.1"/>
    <property type="molecule type" value="Genomic_DNA"/>
</dbReference>
<dbReference type="Gene3D" id="1.10.606.20">
    <property type="match status" value="1"/>
</dbReference>
<dbReference type="CDD" id="cd03398">
    <property type="entry name" value="PAP2_haloperoxidase"/>
    <property type="match status" value="1"/>
</dbReference>
<keyword evidence="4" id="KW-1185">Reference proteome</keyword>
<sequence>MTTTQKRLPGRRAAVATLAMLAVATLGSAPPFAAADSPDTVALDWHEHAVAAFANAQAAPVAGAQMAPYVQGVHLAMVQGAVYDAVNSIVGGYQPYLQGLPPAPAGASESAAVATAARDTMRGILDQAVASGALAATVRDAIVQRLQTLHDATLASADDGDVSQGVAVGQAAAAAMLAERAGDGRYGAFRFTCGDDPGQWRPVGQTVCTTPPTGPIDGSAWVAKVTPFVVDSNDQFLSKAPPALNTGRYAKEYDEVRTLGALGSVLTTEQAALASFYVANPVDMMGRSLRAHATEEGLDVAEQARFLAKVALTNGDTFITCWESKAEWSNWRPQTAIRLGDEDGNPRTVGDPGWTSRVPTPPYPEVASGYNCAVSSQMNAAELYFGSDRTDFTVMHPDGRTRDYDHFRDVVKDTVDARIYQGLHFRSADVDGATIGRDVARWVHEHALQPVG</sequence>
<accession>A0A285VW73</accession>
<dbReference type="RefSeq" id="WP_141401549.1">
    <property type="nucleotide sequence ID" value="NZ_OBQK01000028.1"/>
</dbReference>
<dbReference type="PROSITE" id="PS51318">
    <property type="entry name" value="TAT"/>
    <property type="match status" value="1"/>
</dbReference>
<dbReference type="PANTHER" id="PTHR34599">
    <property type="entry name" value="PEROXIDASE-RELATED"/>
    <property type="match status" value="1"/>
</dbReference>
<name>A0A285VW73_9MICO</name>
<dbReference type="SUPFAM" id="SSF48317">
    <property type="entry name" value="Acid phosphatase/Vanadium-dependent haloperoxidase"/>
    <property type="match status" value="1"/>
</dbReference>
<protein>
    <recommendedName>
        <fullName evidence="5">PAP2 superfamily protein</fullName>
    </recommendedName>
</protein>